<sequence>MTIFLVNFGWTAYYRQRETTHSRLTGTNKLVMTVPLSATVHFL</sequence>
<organism evidence="1">
    <name type="scientific">Anguilla anguilla</name>
    <name type="common">European freshwater eel</name>
    <name type="synonym">Muraena anguilla</name>
    <dbReference type="NCBI Taxonomy" id="7936"/>
    <lineage>
        <taxon>Eukaryota</taxon>
        <taxon>Metazoa</taxon>
        <taxon>Chordata</taxon>
        <taxon>Craniata</taxon>
        <taxon>Vertebrata</taxon>
        <taxon>Euteleostomi</taxon>
        <taxon>Actinopterygii</taxon>
        <taxon>Neopterygii</taxon>
        <taxon>Teleostei</taxon>
        <taxon>Anguilliformes</taxon>
        <taxon>Anguillidae</taxon>
        <taxon>Anguilla</taxon>
    </lineage>
</organism>
<protein>
    <submittedName>
        <fullName evidence="1">Uncharacterized protein</fullName>
    </submittedName>
</protein>
<evidence type="ECO:0000313" key="1">
    <source>
        <dbReference type="EMBL" id="JAH16334.1"/>
    </source>
</evidence>
<dbReference type="EMBL" id="GBXM01092243">
    <property type="protein sequence ID" value="JAH16334.1"/>
    <property type="molecule type" value="Transcribed_RNA"/>
</dbReference>
<reference evidence="1" key="2">
    <citation type="journal article" date="2015" name="Fish Shellfish Immunol.">
        <title>Early steps in the European eel (Anguilla anguilla)-Vibrio vulnificus interaction in the gills: Role of the RtxA13 toxin.</title>
        <authorList>
            <person name="Callol A."/>
            <person name="Pajuelo D."/>
            <person name="Ebbesson L."/>
            <person name="Teles M."/>
            <person name="MacKenzie S."/>
            <person name="Amaro C."/>
        </authorList>
    </citation>
    <scope>NUCLEOTIDE SEQUENCE</scope>
</reference>
<reference evidence="1" key="1">
    <citation type="submission" date="2014-11" db="EMBL/GenBank/DDBJ databases">
        <authorList>
            <person name="Amaro Gonzalez C."/>
        </authorList>
    </citation>
    <scope>NUCLEOTIDE SEQUENCE</scope>
</reference>
<name>A0A0E9QHT5_ANGAN</name>
<dbReference type="AlphaFoldDB" id="A0A0E9QHT5"/>
<proteinExistence type="predicted"/>
<accession>A0A0E9QHT5</accession>